<evidence type="ECO:0000313" key="2">
    <source>
        <dbReference type="EMBL" id="OXI31976.1"/>
    </source>
</evidence>
<dbReference type="Proteomes" id="UP000214600">
    <property type="component" value="Unassembled WGS sequence"/>
</dbReference>
<name>A0A228HP62_9BURK</name>
<dbReference type="Pfam" id="PF01381">
    <property type="entry name" value="HTH_3"/>
    <property type="match status" value="1"/>
</dbReference>
<dbReference type="SUPFAM" id="SSF47413">
    <property type="entry name" value="lambda repressor-like DNA-binding domains"/>
    <property type="match status" value="1"/>
</dbReference>
<dbReference type="Gene3D" id="1.10.260.40">
    <property type="entry name" value="lambda repressor-like DNA-binding domains"/>
    <property type="match status" value="1"/>
</dbReference>
<evidence type="ECO:0000313" key="5">
    <source>
        <dbReference type="Proteomes" id="UP000494261"/>
    </source>
</evidence>
<evidence type="ECO:0000259" key="1">
    <source>
        <dbReference type="PROSITE" id="PS50943"/>
    </source>
</evidence>
<reference evidence="4" key="1">
    <citation type="submission" date="2017-06" db="EMBL/GenBank/DDBJ databases">
        <authorList>
            <person name="LiPuma J."/>
            <person name="Spilker T."/>
        </authorList>
    </citation>
    <scope>NUCLEOTIDE SEQUENCE [LARGE SCALE GENOMIC DNA]</scope>
    <source>
        <strain evidence="4">AU17325</strain>
    </source>
</reference>
<dbReference type="SMART" id="SM00530">
    <property type="entry name" value="HTH_XRE"/>
    <property type="match status" value="1"/>
</dbReference>
<dbReference type="OrthoDB" id="9791537at2"/>
<sequence length="226" mass="25165">MEKSGIDAVRQTFGKRLHTILDARGLPTTGFARSRYIADLIGVTSPTAYKYLSGVFVPSYDILIELSRRLNVTPDYLIGVGSVNSYLLYDPSGHNPIQMSLPERIKEFSTIGWIGLFFYWSVSAREAMDLLQAGDKVVYTTQNLGLEADRHYIVQYDGLMYIAKLKALVTQTDGASQWEFSFEDNTVIQLAQSDIGFGYAAHQASQSLHVIGSPVYRLPAGHAFPR</sequence>
<dbReference type="GO" id="GO:0003677">
    <property type="term" value="F:DNA binding"/>
    <property type="evidence" value="ECO:0007669"/>
    <property type="project" value="InterPro"/>
</dbReference>
<dbReference type="AlphaFoldDB" id="A0A228HP62"/>
<reference evidence="3 5" key="4">
    <citation type="submission" date="2019-09" db="EMBL/GenBank/DDBJ databases">
        <authorList>
            <person name="Depoorter E."/>
        </authorList>
    </citation>
    <scope>NUCLEOTIDE SEQUENCE [LARGE SCALE GENOMIC DNA]</scope>
    <source>
        <strain evidence="3">LMG 13014</strain>
    </source>
</reference>
<proteinExistence type="predicted"/>
<accession>A0A6P2SLY9</accession>
<accession>A0A228HP62</accession>
<dbReference type="Proteomes" id="UP000494261">
    <property type="component" value="Unassembled WGS sequence"/>
</dbReference>
<evidence type="ECO:0000313" key="3">
    <source>
        <dbReference type="EMBL" id="VWC44269.1"/>
    </source>
</evidence>
<evidence type="ECO:0000313" key="4">
    <source>
        <dbReference type="Proteomes" id="UP000214600"/>
    </source>
</evidence>
<dbReference type="InterPro" id="IPR010982">
    <property type="entry name" value="Lambda_DNA-bd_dom_sf"/>
</dbReference>
<dbReference type="InterPro" id="IPR001387">
    <property type="entry name" value="Cro/C1-type_HTH"/>
</dbReference>
<dbReference type="RefSeq" id="WP_025647495.1">
    <property type="nucleotide sequence ID" value="NZ_CABVQC010000076.1"/>
</dbReference>
<protein>
    <submittedName>
        <fullName evidence="2">Transcriptional regulator</fullName>
    </submittedName>
</protein>
<dbReference type="GeneID" id="99664759"/>
<reference evidence="2" key="2">
    <citation type="submission" date="2017-06" db="EMBL/GenBank/DDBJ databases">
        <authorList>
            <person name="Kim H.J."/>
            <person name="Triplett B.A."/>
        </authorList>
    </citation>
    <scope>NUCLEOTIDE SEQUENCE [LARGE SCALE GENOMIC DNA]</scope>
    <source>
        <strain evidence="2">AU17325</strain>
    </source>
</reference>
<dbReference type="PROSITE" id="PS50943">
    <property type="entry name" value="HTH_CROC1"/>
    <property type="match status" value="1"/>
</dbReference>
<organism evidence="2 4">
    <name type="scientific">Burkholderia aenigmatica</name>
    <dbReference type="NCBI Taxonomy" id="2015348"/>
    <lineage>
        <taxon>Bacteria</taxon>
        <taxon>Pseudomonadati</taxon>
        <taxon>Pseudomonadota</taxon>
        <taxon>Betaproteobacteria</taxon>
        <taxon>Burkholderiales</taxon>
        <taxon>Burkholderiaceae</taxon>
        <taxon>Burkholderia</taxon>
        <taxon>Burkholderia cepacia complex</taxon>
    </lineage>
</organism>
<dbReference type="CDD" id="cd00093">
    <property type="entry name" value="HTH_XRE"/>
    <property type="match status" value="1"/>
</dbReference>
<gene>
    <name evidence="3" type="ORF">BLA13014_07142</name>
    <name evidence="2" type="ORF">CFB84_41390</name>
</gene>
<dbReference type="EMBL" id="NKFA01000041">
    <property type="protein sequence ID" value="OXI31976.1"/>
    <property type="molecule type" value="Genomic_DNA"/>
</dbReference>
<feature type="domain" description="HTH cro/C1-type" evidence="1">
    <location>
        <begin position="38"/>
        <end position="77"/>
    </location>
</feature>
<reference evidence="2 4" key="3">
    <citation type="submission" date="2017-08" db="EMBL/GenBank/DDBJ databases">
        <title>WGS of novel Burkholderia cepaca complex species.</title>
        <authorList>
            <person name="Lipuma J."/>
            <person name="Spilker T."/>
        </authorList>
    </citation>
    <scope>NUCLEOTIDE SEQUENCE [LARGE SCALE GENOMIC DNA]</scope>
    <source>
        <strain evidence="2 4">AU17325</strain>
    </source>
</reference>
<dbReference type="EMBL" id="CABVQC010000076">
    <property type="protein sequence ID" value="VWC44269.1"/>
    <property type="molecule type" value="Genomic_DNA"/>
</dbReference>